<dbReference type="Proteomes" id="UP000759131">
    <property type="component" value="Unassembled WGS sequence"/>
</dbReference>
<feature type="region of interest" description="Disordered" evidence="6">
    <location>
        <begin position="95"/>
        <end position="124"/>
    </location>
</feature>
<dbReference type="EMBL" id="CAJPIZ010012429">
    <property type="protein sequence ID" value="CAG2113697.1"/>
    <property type="molecule type" value="Genomic_DNA"/>
</dbReference>
<organism evidence="8">
    <name type="scientific">Medioppia subpectinata</name>
    <dbReference type="NCBI Taxonomy" id="1979941"/>
    <lineage>
        <taxon>Eukaryota</taxon>
        <taxon>Metazoa</taxon>
        <taxon>Ecdysozoa</taxon>
        <taxon>Arthropoda</taxon>
        <taxon>Chelicerata</taxon>
        <taxon>Arachnida</taxon>
        <taxon>Acari</taxon>
        <taxon>Acariformes</taxon>
        <taxon>Sarcoptiformes</taxon>
        <taxon>Oribatida</taxon>
        <taxon>Brachypylina</taxon>
        <taxon>Oppioidea</taxon>
        <taxon>Oppiidae</taxon>
        <taxon>Medioppia</taxon>
    </lineage>
</organism>
<proteinExistence type="inferred from homology"/>
<evidence type="ECO:0000259" key="7">
    <source>
        <dbReference type="Pfam" id="PF02234"/>
    </source>
</evidence>
<evidence type="ECO:0000313" key="8">
    <source>
        <dbReference type="EMBL" id="CAD7633267.1"/>
    </source>
</evidence>
<keyword evidence="4" id="KW-0539">Nucleus</keyword>
<evidence type="ECO:0000313" key="9">
    <source>
        <dbReference type="Proteomes" id="UP000759131"/>
    </source>
</evidence>
<feature type="compositionally biased region" description="Pro residues" evidence="6">
    <location>
        <begin position="155"/>
        <end position="168"/>
    </location>
</feature>
<dbReference type="GO" id="GO:0005634">
    <property type="term" value="C:nucleus"/>
    <property type="evidence" value="ECO:0007669"/>
    <property type="project" value="UniProtKB-SubCell"/>
</dbReference>
<keyword evidence="9" id="KW-1185">Reference proteome</keyword>
<sequence>MYSELGFGSPLREKMTTCFLMIPPNGFVSAMSCRDIGGNGPPPRDTNPLPSLERVQSVRRRLPFGDVDHQQTHLDLQNQLRQCHEMDRNRYNFDFQSEQPINSSDSRYEWSHISSDDTQQDTNDTNISQEFSTKLCKTNDHESTQSSQSATSSPSQPPLLSPLLPPLPTLSDTGAHIVSSALASDPTSATFAPDSQPQASSSAVGLTLKVGHKKQIVSQSKQTKITGKN</sequence>
<dbReference type="Pfam" id="PF02234">
    <property type="entry name" value="CDI"/>
    <property type="match status" value="1"/>
</dbReference>
<feature type="compositionally biased region" description="Polar residues" evidence="6">
    <location>
        <begin position="95"/>
        <end position="105"/>
    </location>
</feature>
<dbReference type="GO" id="GO:0004861">
    <property type="term" value="F:cyclin-dependent protein serine/threonine kinase inhibitor activity"/>
    <property type="evidence" value="ECO:0007669"/>
    <property type="project" value="InterPro"/>
</dbReference>
<protein>
    <recommendedName>
        <fullName evidence="7">Cyclin-dependent kinase inhibitor domain-containing protein</fullName>
    </recommendedName>
</protein>
<evidence type="ECO:0000256" key="6">
    <source>
        <dbReference type="SAM" id="MobiDB-lite"/>
    </source>
</evidence>
<keyword evidence="3" id="KW-0649">Protein kinase inhibitor</keyword>
<comment type="subcellular location">
    <subcellularLocation>
        <location evidence="1">Nucleus</location>
    </subcellularLocation>
</comment>
<feature type="region of interest" description="Disordered" evidence="6">
    <location>
        <begin position="137"/>
        <end position="172"/>
    </location>
</feature>
<dbReference type="InterPro" id="IPR044898">
    <property type="entry name" value="CDI_dom_sf"/>
</dbReference>
<feature type="region of interest" description="Disordered" evidence="6">
    <location>
        <begin position="184"/>
        <end position="205"/>
    </location>
</feature>
<feature type="domain" description="Cyclin-dependent kinase inhibitor" evidence="7">
    <location>
        <begin position="64"/>
        <end position="111"/>
    </location>
</feature>
<dbReference type="AlphaFoldDB" id="A0A7R9L1V7"/>
<evidence type="ECO:0000256" key="1">
    <source>
        <dbReference type="ARBA" id="ARBA00004123"/>
    </source>
</evidence>
<dbReference type="Gene3D" id="4.10.365.10">
    <property type="entry name" value="p27"/>
    <property type="match status" value="1"/>
</dbReference>
<evidence type="ECO:0000256" key="3">
    <source>
        <dbReference type="ARBA" id="ARBA00023013"/>
    </source>
</evidence>
<gene>
    <name evidence="8" type="ORF">OSB1V03_LOCUS13664</name>
</gene>
<dbReference type="OrthoDB" id="6422544at2759"/>
<reference evidence="8" key="1">
    <citation type="submission" date="2020-11" db="EMBL/GenBank/DDBJ databases">
        <authorList>
            <person name="Tran Van P."/>
        </authorList>
    </citation>
    <scope>NUCLEOTIDE SEQUENCE</scope>
</reference>
<name>A0A7R9L1V7_9ACAR</name>
<comment type="similarity">
    <text evidence="2">Belongs to the CDI family.</text>
</comment>
<feature type="compositionally biased region" description="Low complexity" evidence="6">
    <location>
        <begin position="144"/>
        <end position="154"/>
    </location>
</feature>
<evidence type="ECO:0000256" key="5">
    <source>
        <dbReference type="ARBA" id="ARBA00023306"/>
    </source>
</evidence>
<dbReference type="GO" id="GO:0051726">
    <property type="term" value="P:regulation of cell cycle"/>
    <property type="evidence" value="ECO:0007669"/>
    <property type="project" value="InterPro"/>
</dbReference>
<evidence type="ECO:0000256" key="2">
    <source>
        <dbReference type="ARBA" id="ARBA00006726"/>
    </source>
</evidence>
<keyword evidence="5" id="KW-0131">Cell cycle</keyword>
<feature type="compositionally biased region" description="Low complexity" evidence="6">
    <location>
        <begin position="192"/>
        <end position="203"/>
    </location>
</feature>
<dbReference type="InterPro" id="IPR003175">
    <property type="entry name" value="CDI_dom"/>
</dbReference>
<dbReference type="EMBL" id="OC867004">
    <property type="protein sequence ID" value="CAD7633267.1"/>
    <property type="molecule type" value="Genomic_DNA"/>
</dbReference>
<evidence type="ECO:0000256" key="4">
    <source>
        <dbReference type="ARBA" id="ARBA00023242"/>
    </source>
</evidence>
<accession>A0A7R9L1V7</accession>
<dbReference type="PANTHER" id="PTHR10265:SF45">
    <property type="entry name" value="DACAPO"/>
    <property type="match status" value="1"/>
</dbReference>
<dbReference type="PANTHER" id="PTHR10265">
    <property type="entry name" value="CYCLIN-DEPENDENT KINASE INHIBITOR 1"/>
    <property type="match status" value="1"/>
</dbReference>